<accession>A0A7E4UMX0</accession>
<dbReference type="PRINTS" id="PR00114">
    <property type="entry name" value="STPHPHTASE"/>
</dbReference>
<keyword evidence="4" id="KW-0904">Protein phosphatase</keyword>
<name>A0A7E4UMX0_PANRE</name>
<comment type="cofactor">
    <cofactor evidence="1">
        <name>Mn(2+)</name>
        <dbReference type="ChEBI" id="CHEBI:29035"/>
    </cofactor>
</comment>
<keyword evidence="2" id="KW-0479">Metal-binding</keyword>
<comment type="catalytic activity">
    <reaction evidence="6">
        <text>O-phospho-L-seryl-[protein] + H2O = L-seryl-[protein] + phosphate</text>
        <dbReference type="Rhea" id="RHEA:20629"/>
        <dbReference type="Rhea" id="RHEA-COMP:9863"/>
        <dbReference type="Rhea" id="RHEA-COMP:11604"/>
        <dbReference type="ChEBI" id="CHEBI:15377"/>
        <dbReference type="ChEBI" id="CHEBI:29999"/>
        <dbReference type="ChEBI" id="CHEBI:43474"/>
        <dbReference type="ChEBI" id="CHEBI:83421"/>
        <dbReference type="EC" id="3.1.3.16"/>
    </reaction>
</comment>
<evidence type="ECO:0000259" key="9">
    <source>
        <dbReference type="PROSITE" id="PS00125"/>
    </source>
</evidence>
<proteinExistence type="inferred from homology"/>
<keyword evidence="5" id="KW-0464">Manganese</keyword>
<dbReference type="Pfam" id="PF00149">
    <property type="entry name" value="Metallophos"/>
    <property type="match status" value="1"/>
</dbReference>
<evidence type="ECO:0000256" key="5">
    <source>
        <dbReference type="ARBA" id="ARBA00023211"/>
    </source>
</evidence>
<comment type="catalytic activity">
    <reaction evidence="7 8">
        <text>O-phospho-L-threonyl-[protein] + H2O = L-threonyl-[protein] + phosphate</text>
        <dbReference type="Rhea" id="RHEA:47004"/>
        <dbReference type="Rhea" id="RHEA-COMP:11060"/>
        <dbReference type="Rhea" id="RHEA-COMP:11605"/>
        <dbReference type="ChEBI" id="CHEBI:15377"/>
        <dbReference type="ChEBI" id="CHEBI:30013"/>
        <dbReference type="ChEBI" id="CHEBI:43474"/>
        <dbReference type="ChEBI" id="CHEBI:61977"/>
        <dbReference type="EC" id="3.1.3.16"/>
    </reaction>
</comment>
<dbReference type="SUPFAM" id="SSF56300">
    <property type="entry name" value="Metallo-dependent phosphatases"/>
    <property type="match status" value="1"/>
</dbReference>
<organism evidence="10 11">
    <name type="scientific">Panagrellus redivivus</name>
    <name type="common">Microworm</name>
    <dbReference type="NCBI Taxonomy" id="6233"/>
    <lineage>
        <taxon>Eukaryota</taxon>
        <taxon>Metazoa</taxon>
        <taxon>Ecdysozoa</taxon>
        <taxon>Nematoda</taxon>
        <taxon>Chromadorea</taxon>
        <taxon>Rhabditida</taxon>
        <taxon>Tylenchina</taxon>
        <taxon>Panagrolaimomorpha</taxon>
        <taxon>Panagrolaimoidea</taxon>
        <taxon>Panagrolaimidae</taxon>
        <taxon>Panagrellus</taxon>
    </lineage>
</organism>
<evidence type="ECO:0000256" key="3">
    <source>
        <dbReference type="ARBA" id="ARBA00022801"/>
    </source>
</evidence>
<dbReference type="WBParaSite" id="Pan_g10706.t1">
    <property type="protein sequence ID" value="Pan_g10706.t1"/>
    <property type="gene ID" value="Pan_g10706"/>
</dbReference>
<evidence type="ECO:0000313" key="10">
    <source>
        <dbReference type="Proteomes" id="UP000492821"/>
    </source>
</evidence>
<dbReference type="GO" id="GO:0004722">
    <property type="term" value="F:protein serine/threonine phosphatase activity"/>
    <property type="evidence" value="ECO:0007669"/>
    <property type="project" value="UniProtKB-EC"/>
</dbReference>
<evidence type="ECO:0000256" key="4">
    <source>
        <dbReference type="ARBA" id="ARBA00022912"/>
    </source>
</evidence>
<dbReference type="InterPro" id="IPR029052">
    <property type="entry name" value="Metallo-depent_PP-like"/>
</dbReference>
<comment type="similarity">
    <text evidence="8">Belongs to the PPP phosphatase family.</text>
</comment>
<dbReference type="GO" id="GO:0005737">
    <property type="term" value="C:cytoplasm"/>
    <property type="evidence" value="ECO:0007669"/>
    <property type="project" value="TreeGrafter"/>
</dbReference>
<keyword evidence="10" id="KW-1185">Reference proteome</keyword>
<dbReference type="GO" id="GO:0005634">
    <property type="term" value="C:nucleus"/>
    <property type="evidence" value="ECO:0007669"/>
    <property type="project" value="TreeGrafter"/>
</dbReference>
<dbReference type="InterPro" id="IPR050341">
    <property type="entry name" value="PP1_catalytic_subunit"/>
</dbReference>
<dbReference type="Gene3D" id="3.60.21.10">
    <property type="match status" value="1"/>
</dbReference>
<evidence type="ECO:0000256" key="7">
    <source>
        <dbReference type="ARBA" id="ARBA00048336"/>
    </source>
</evidence>
<protein>
    <recommendedName>
        <fullName evidence="8">Serine/threonine-protein phosphatase</fullName>
        <ecNumber evidence="8">3.1.3.16</ecNumber>
    </recommendedName>
</protein>
<evidence type="ECO:0000256" key="6">
    <source>
        <dbReference type="ARBA" id="ARBA00047761"/>
    </source>
</evidence>
<reference evidence="10" key="1">
    <citation type="journal article" date="2013" name="Genetics">
        <title>The draft genome and transcriptome of Panagrellus redivivus are shaped by the harsh demands of a free-living lifestyle.</title>
        <authorList>
            <person name="Srinivasan J."/>
            <person name="Dillman A.R."/>
            <person name="Macchietto M.G."/>
            <person name="Heikkinen L."/>
            <person name="Lakso M."/>
            <person name="Fracchia K.M."/>
            <person name="Antoshechkin I."/>
            <person name="Mortazavi A."/>
            <person name="Wong G."/>
            <person name="Sternberg P.W."/>
        </authorList>
    </citation>
    <scope>NUCLEOTIDE SEQUENCE [LARGE SCALE GENOMIC DNA]</scope>
    <source>
        <strain evidence="10">MT8872</strain>
    </source>
</reference>
<dbReference type="GO" id="GO:0046872">
    <property type="term" value="F:metal ion binding"/>
    <property type="evidence" value="ECO:0007669"/>
    <property type="project" value="UniProtKB-KW"/>
</dbReference>
<dbReference type="PANTHER" id="PTHR11668:SF300">
    <property type="entry name" value="SERINE_THREONINE-PROTEIN PHOSPHATASE"/>
    <property type="match status" value="1"/>
</dbReference>
<evidence type="ECO:0000256" key="1">
    <source>
        <dbReference type="ARBA" id="ARBA00001936"/>
    </source>
</evidence>
<dbReference type="InterPro" id="IPR006186">
    <property type="entry name" value="Ser/Thr-sp_prot-phosphatase"/>
</dbReference>
<keyword evidence="3 8" id="KW-0378">Hydrolase</keyword>
<sequence>MLEPVLLKLQPPICVLGDLHGQFLDLQKMLEKMGPPPKQKYLFLGDYVDRGHFSLETVTLLLAMKLRHPKHLFMIRGNHETRAVNKIYGFFDEVKRRFPDDKPTELWTLYQHVFNCMPMSAVIADKIFCTHGGISEDLLSFKQFDRVMRPTDITDLGLLTDLVWADPCGETKRYDISPRGISMVFGPTAIEEFCSTLGIELIPTSAV</sequence>
<evidence type="ECO:0000256" key="2">
    <source>
        <dbReference type="ARBA" id="ARBA00022723"/>
    </source>
</evidence>
<evidence type="ECO:0000313" key="11">
    <source>
        <dbReference type="WBParaSite" id="Pan_g10706.t1"/>
    </source>
</evidence>
<dbReference type="EC" id="3.1.3.16" evidence="8"/>
<dbReference type="AlphaFoldDB" id="A0A7E4UMX0"/>
<reference evidence="11" key="2">
    <citation type="submission" date="2020-10" db="UniProtKB">
        <authorList>
            <consortium name="WormBaseParasite"/>
        </authorList>
    </citation>
    <scope>IDENTIFICATION</scope>
</reference>
<evidence type="ECO:0000256" key="8">
    <source>
        <dbReference type="RuleBase" id="RU004273"/>
    </source>
</evidence>
<dbReference type="InterPro" id="IPR004843">
    <property type="entry name" value="Calcineurin-like_PHP"/>
</dbReference>
<feature type="domain" description="Serine/threonine specific protein phosphatases" evidence="9">
    <location>
        <begin position="75"/>
        <end position="80"/>
    </location>
</feature>
<dbReference type="PANTHER" id="PTHR11668">
    <property type="entry name" value="SERINE/THREONINE PROTEIN PHOSPHATASE"/>
    <property type="match status" value="1"/>
</dbReference>
<dbReference type="PROSITE" id="PS00125">
    <property type="entry name" value="SER_THR_PHOSPHATASE"/>
    <property type="match status" value="1"/>
</dbReference>
<dbReference type="Proteomes" id="UP000492821">
    <property type="component" value="Unassembled WGS sequence"/>
</dbReference>
<dbReference type="SMART" id="SM00156">
    <property type="entry name" value="PP2Ac"/>
    <property type="match status" value="1"/>
</dbReference>